<feature type="compositionally biased region" description="Polar residues" evidence="4">
    <location>
        <begin position="17"/>
        <end position="29"/>
    </location>
</feature>
<evidence type="ECO:0000256" key="2">
    <source>
        <dbReference type="ARBA" id="ARBA00022803"/>
    </source>
</evidence>
<dbReference type="GO" id="GO:0030968">
    <property type="term" value="P:endoplasmic reticulum unfolded protein response"/>
    <property type="evidence" value="ECO:0007669"/>
    <property type="project" value="TreeGrafter"/>
</dbReference>
<feature type="transmembrane region" description="Helical" evidence="5">
    <location>
        <begin position="372"/>
        <end position="391"/>
    </location>
</feature>
<keyword evidence="5" id="KW-1133">Transmembrane helix</keyword>
<dbReference type="AlphaFoldDB" id="A0A916Z6R4"/>
<feature type="region of interest" description="Disordered" evidence="4">
    <location>
        <begin position="1"/>
        <end position="29"/>
    </location>
</feature>
<dbReference type="PANTHER" id="PTHR44227:SF3">
    <property type="entry name" value="PROTEIN O-MANNOSYL-TRANSFERASE TMTC4"/>
    <property type="match status" value="1"/>
</dbReference>
<sequence length="685" mass="78328">MAKQKPQAKPIAKKESTQSVAVEQSANNQQTSTSLEQNLVRWTPAIFAALIFVSYSPVWQNTFVWDDKPYIILNEFVKNFDLKGLLTEYHVGNYHPLTMLSLAIEYALVKEQTWLYHLDNLILHTLNSWLVFKLIQKLNGSFWVAFFTGALFAIHPLHVESVAWAAERKDVLYTIFLLLSLWYYIKFDETQDKKWYAVSILLFLASCLSKGMAVVLPALLIITDYCFLKKPINAKLFINKVPYFVLTFFFAYMATHAQKDAGADATSVISQAYTLGERILMSCYAFCFYWVKTLIPFKLYAFYPYPGKPNGSLPAIYSGAFLGVILLVGAILWFGRKDKRIWWAGAFFLIAVSTVLQFPFPVGSAIVADRYYYLSSIGPLFLLGLAFNRFYQKSKAALPVFAIVALGLCALSFKQTGTWKNGLTLFTPADKEFPNDAMILSNLGWYYLENKEFPTSKSYLMRADDGGFKNGDVCRTIGSMFLDEGDSKTALKYFERATQYLPKTNRTNWLLGTAHYRLGNMAEAEKYYREAVANEPKNAEYLNVWGLSLTGLNRFEESRKVFDDAIKLNPQLWDAYLNHSYTYRLEKKFDQEIKELDALLTKNPDYLTAYRNIGVTYVDLKQDDKAVSYWKKGAERDKTGEYEYNIGINYVARGDIKTATEWYIKSAKEGNANAKGILEKNGVKY</sequence>
<dbReference type="Gene3D" id="1.25.40.10">
    <property type="entry name" value="Tetratricopeptide repeat domain"/>
    <property type="match status" value="1"/>
</dbReference>
<organism evidence="7 8">
    <name type="scientific">Emticicia aquatilis</name>
    <dbReference type="NCBI Taxonomy" id="1537369"/>
    <lineage>
        <taxon>Bacteria</taxon>
        <taxon>Pseudomonadati</taxon>
        <taxon>Bacteroidota</taxon>
        <taxon>Cytophagia</taxon>
        <taxon>Cytophagales</taxon>
        <taxon>Leadbetterellaceae</taxon>
        <taxon>Emticicia</taxon>
    </lineage>
</organism>
<dbReference type="SMART" id="SM00028">
    <property type="entry name" value="TPR"/>
    <property type="match status" value="5"/>
</dbReference>
<keyword evidence="5" id="KW-0812">Transmembrane</keyword>
<feature type="repeat" description="TPR" evidence="3">
    <location>
        <begin position="505"/>
        <end position="538"/>
    </location>
</feature>
<feature type="transmembrane region" description="Helical" evidence="5">
    <location>
        <begin position="341"/>
        <end position="360"/>
    </location>
</feature>
<dbReference type="EMBL" id="BMKK01000012">
    <property type="protein sequence ID" value="GGD77022.1"/>
    <property type="molecule type" value="Genomic_DNA"/>
</dbReference>
<accession>A0A916Z6R4</accession>
<dbReference type="PANTHER" id="PTHR44227">
    <property type="match status" value="1"/>
</dbReference>
<reference evidence="7" key="2">
    <citation type="submission" date="2020-09" db="EMBL/GenBank/DDBJ databases">
        <authorList>
            <person name="Sun Q."/>
            <person name="Zhou Y."/>
        </authorList>
    </citation>
    <scope>NUCLEOTIDE SEQUENCE</scope>
    <source>
        <strain evidence="7">CGMCC 1.15958</strain>
    </source>
</reference>
<keyword evidence="2 3" id="KW-0802">TPR repeat</keyword>
<feature type="repeat" description="TPR" evidence="3">
    <location>
        <begin position="471"/>
        <end position="504"/>
    </location>
</feature>
<evidence type="ECO:0000256" key="5">
    <source>
        <dbReference type="SAM" id="Phobius"/>
    </source>
</evidence>
<evidence type="ECO:0000313" key="7">
    <source>
        <dbReference type="EMBL" id="GGD77022.1"/>
    </source>
</evidence>
<dbReference type="Proteomes" id="UP000609064">
    <property type="component" value="Unassembled WGS sequence"/>
</dbReference>
<dbReference type="InterPro" id="IPR019734">
    <property type="entry name" value="TPR_rpt"/>
</dbReference>
<keyword evidence="1" id="KW-0677">Repeat</keyword>
<dbReference type="RefSeq" id="WP_188769915.1">
    <property type="nucleotide sequence ID" value="NZ_BMKK01000012.1"/>
</dbReference>
<feature type="transmembrane region" description="Helical" evidence="5">
    <location>
        <begin position="199"/>
        <end position="221"/>
    </location>
</feature>
<feature type="repeat" description="TPR" evidence="3">
    <location>
        <begin position="539"/>
        <end position="572"/>
    </location>
</feature>
<feature type="transmembrane region" description="Helical" evidence="5">
    <location>
        <begin position="39"/>
        <end position="59"/>
    </location>
</feature>
<protein>
    <submittedName>
        <fullName evidence="7">O-GlcNAc transferase</fullName>
    </submittedName>
</protein>
<keyword evidence="8" id="KW-1185">Reference proteome</keyword>
<feature type="compositionally biased region" description="Low complexity" evidence="4">
    <location>
        <begin position="1"/>
        <end position="10"/>
    </location>
</feature>
<proteinExistence type="predicted"/>
<evidence type="ECO:0000256" key="1">
    <source>
        <dbReference type="ARBA" id="ARBA00022737"/>
    </source>
</evidence>
<gene>
    <name evidence="7" type="primary">ogt</name>
    <name evidence="7" type="ORF">GCM10011514_46230</name>
</gene>
<dbReference type="InterPro" id="IPR038731">
    <property type="entry name" value="RgtA/B/C-like"/>
</dbReference>
<dbReference type="InterPro" id="IPR011990">
    <property type="entry name" value="TPR-like_helical_dom_sf"/>
</dbReference>
<dbReference type="GO" id="GO:0035269">
    <property type="term" value="P:protein O-linked glycosylation via mannose"/>
    <property type="evidence" value="ECO:0007669"/>
    <property type="project" value="TreeGrafter"/>
</dbReference>
<feature type="domain" description="Glycosyltransferase RgtA/B/C/D-like" evidence="6">
    <location>
        <begin position="99"/>
        <end position="256"/>
    </location>
</feature>
<feature type="transmembrane region" description="Helical" evidence="5">
    <location>
        <begin position="315"/>
        <end position="334"/>
    </location>
</feature>
<feature type="transmembrane region" description="Helical" evidence="5">
    <location>
        <begin position="396"/>
        <end position="413"/>
    </location>
</feature>
<evidence type="ECO:0000259" key="6">
    <source>
        <dbReference type="Pfam" id="PF13231"/>
    </source>
</evidence>
<dbReference type="GO" id="GO:0000030">
    <property type="term" value="F:mannosyltransferase activity"/>
    <property type="evidence" value="ECO:0007669"/>
    <property type="project" value="TreeGrafter"/>
</dbReference>
<keyword evidence="7" id="KW-0808">Transferase</keyword>
<evidence type="ECO:0000256" key="4">
    <source>
        <dbReference type="SAM" id="MobiDB-lite"/>
    </source>
</evidence>
<dbReference type="PROSITE" id="PS50005">
    <property type="entry name" value="TPR"/>
    <property type="match status" value="3"/>
</dbReference>
<comment type="caution">
    <text evidence="7">The sequence shown here is derived from an EMBL/GenBank/DDBJ whole genome shotgun (WGS) entry which is preliminary data.</text>
</comment>
<dbReference type="Pfam" id="PF13432">
    <property type="entry name" value="TPR_16"/>
    <property type="match status" value="2"/>
</dbReference>
<feature type="transmembrane region" description="Helical" evidence="5">
    <location>
        <begin position="241"/>
        <end position="258"/>
    </location>
</feature>
<dbReference type="SUPFAM" id="SSF48452">
    <property type="entry name" value="TPR-like"/>
    <property type="match status" value="2"/>
</dbReference>
<name>A0A916Z6R4_9BACT</name>
<evidence type="ECO:0000313" key="8">
    <source>
        <dbReference type="Proteomes" id="UP000609064"/>
    </source>
</evidence>
<evidence type="ECO:0000256" key="3">
    <source>
        <dbReference type="PROSITE-ProRule" id="PRU00339"/>
    </source>
</evidence>
<dbReference type="InterPro" id="IPR052346">
    <property type="entry name" value="O-mannosyl-transferase_TMTC"/>
</dbReference>
<feature type="transmembrane region" description="Helical" evidence="5">
    <location>
        <begin position="142"/>
        <end position="159"/>
    </location>
</feature>
<dbReference type="Pfam" id="PF13231">
    <property type="entry name" value="PMT_2"/>
    <property type="match status" value="1"/>
</dbReference>
<feature type="transmembrane region" description="Helical" evidence="5">
    <location>
        <begin position="171"/>
        <end position="187"/>
    </location>
</feature>
<keyword evidence="5" id="KW-0472">Membrane</keyword>
<reference evidence="7" key="1">
    <citation type="journal article" date="2014" name="Int. J. Syst. Evol. Microbiol.">
        <title>Complete genome sequence of Corynebacterium casei LMG S-19264T (=DSM 44701T), isolated from a smear-ripened cheese.</title>
        <authorList>
            <consortium name="US DOE Joint Genome Institute (JGI-PGF)"/>
            <person name="Walter F."/>
            <person name="Albersmeier A."/>
            <person name="Kalinowski J."/>
            <person name="Ruckert C."/>
        </authorList>
    </citation>
    <scope>NUCLEOTIDE SEQUENCE</scope>
    <source>
        <strain evidence="7">CGMCC 1.15958</strain>
    </source>
</reference>